<dbReference type="InterPro" id="IPR002159">
    <property type="entry name" value="CD36_fam"/>
</dbReference>
<keyword evidence="5 8" id="KW-1133">Transmembrane helix</keyword>
<organism evidence="9 10">
    <name type="scientific">Ignelater luminosus</name>
    <name type="common">Cucubano</name>
    <name type="synonym">Pyrophorus luminosus</name>
    <dbReference type="NCBI Taxonomy" id="2038154"/>
    <lineage>
        <taxon>Eukaryota</taxon>
        <taxon>Metazoa</taxon>
        <taxon>Ecdysozoa</taxon>
        <taxon>Arthropoda</taxon>
        <taxon>Hexapoda</taxon>
        <taxon>Insecta</taxon>
        <taxon>Pterygota</taxon>
        <taxon>Neoptera</taxon>
        <taxon>Endopterygota</taxon>
        <taxon>Coleoptera</taxon>
        <taxon>Polyphaga</taxon>
        <taxon>Elateriformia</taxon>
        <taxon>Elateroidea</taxon>
        <taxon>Elateridae</taxon>
        <taxon>Agrypninae</taxon>
        <taxon>Pyrophorini</taxon>
        <taxon>Ignelater</taxon>
    </lineage>
</organism>
<reference evidence="9" key="1">
    <citation type="submission" date="2019-08" db="EMBL/GenBank/DDBJ databases">
        <title>The genome of the North American firefly Photinus pyralis.</title>
        <authorList>
            <consortium name="Photinus pyralis genome working group"/>
            <person name="Fallon T.R."/>
            <person name="Sander Lower S.E."/>
            <person name="Weng J.-K."/>
        </authorList>
    </citation>
    <scope>NUCLEOTIDE SEQUENCE</scope>
    <source>
        <strain evidence="9">TRF0915ILg1</strain>
        <tissue evidence="9">Whole body</tissue>
    </source>
</reference>
<dbReference type="GO" id="GO:0005044">
    <property type="term" value="F:scavenger receptor activity"/>
    <property type="evidence" value="ECO:0007669"/>
    <property type="project" value="TreeGrafter"/>
</dbReference>
<feature type="non-terminal residue" evidence="9">
    <location>
        <position position="208"/>
    </location>
</feature>
<keyword evidence="3" id="KW-1003">Cell membrane</keyword>
<comment type="caution">
    <text evidence="9">The sequence shown here is derived from an EMBL/GenBank/DDBJ whole genome shotgun (WGS) entry which is preliminary data.</text>
</comment>
<name>A0A8K0GIX5_IGNLU</name>
<evidence type="ECO:0000256" key="8">
    <source>
        <dbReference type="SAM" id="Phobius"/>
    </source>
</evidence>
<dbReference type="AlphaFoldDB" id="A0A8K0GIX5"/>
<proteinExistence type="inferred from homology"/>
<evidence type="ECO:0000256" key="6">
    <source>
        <dbReference type="ARBA" id="ARBA00023136"/>
    </source>
</evidence>
<evidence type="ECO:0000256" key="5">
    <source>
        <dbReference type="ARBA" id="ARBA00022989"/>
    </source>
</evidence>
<accession>A0A8K0GIX5</accession>
<evidence type="ECO:0000256" key="3">
    <source>
        <dbReference type="ARBA" id="ARBA00022475"/>
    </source>
</evidence>
<comment type="subcellular location">
    <subcellularLocation>
        <location evidence="1">Cell membrane</location>
    </subcellularLocation>
</comment>
<evidence type="ECO:0000313" key="9">
    <source>
        <dbReference type="EMBL" id="KAF2901036.1"/>
    </source>
</evidence>
<keyword evidence="4 8" id="KW-0812">Transmembrane</keyword>
<comment type="similarity">
    <text evidence="2">Belongs to the CD36 family.</text>
</comment>
<dbReference type="PANTHER" id="PTHR11923">
    <property type="entry name" value="SCAVENGER RECEPTOR CLASS B TYPE-1 SR-B1"/>
    <property type="match status" value="1"/>
</dbReference>
<dbReference type="EMBL" id="VTPC01001899">
    <property type="protein sequence ID" value="KAF2901036.1"/>
    <property type="molecule type" value="Genomic_DNA"/>
</dbReference>
<dbReference type="Pfam" id="PF01130">
    <property type="entry name" value="CD36"/>
    <property type="match status" value="1"/>
</dbReference>
<sequence>MIRKFFYIYLIAALLIITGAVILFLRVWMYDLIISSIFVLSPNSLIYEFWRKPPVIVKTHFYFFNWTNPEEIFNSTSKPKFEQVGPYIFKVETEKVNITWNKNHTVTFRMFQQYYFDEENSKGKLSDMITTLNTVTVSAAHKLRYESYFKKKGFSFSLGVLSPTLHIVKPVGQLLFDGYEDPYVDIYNALPFLKDNSPDIDRVGFLYG</sequence>
<evidence type="ECO:0000256" key="4">
    <source>
        <dbReference type="ARBA" id="ARBA00022692"/>
    </source>
</evidence>
<dbReference type="GO" id="GO:0005737">
    <property type="term" value="C:cytoplasm"/>
    <property type="evidence" value="ECO:0007669"/>
    <property type="project" value="TreeGrafter"/>
</dbReference>
<dbReference type="GO" id="GO:0005886">
    <property type="term" value="C:plasma membrane"/>
    <property type="evidence" value="ECO:0007669"/>
    <property type="project" value="UniProtKB-SubCell"/>
</dbReference>
<evidence type="ECO:0000256" key="7">
    <source>
        <dbReference type="ARBA" id="ARBA00023180"/>
    </source>
</evidence>
<keyword evidence="6 8" id="KW-0472">Membrane</keyword>
<evidence type="ECO:0000313" key="10">
    <source>
        <dbReference type="Proteomes" id="UP000801492"/>
    </source>
</evidence>
<dbReference type="PRINTS" id="PR01609">
    <property type="entry name" value="CD36FAMILY"/>
</dbReference>
<protein>
    <submittedName>
        <fullName evidence="9">Uncharacterized protein</fullName>
    </submittedName>
</protein>
<dbReference type="OrthoDB" id="514335at2759"/>
<gene>
    <name evidence="9" type="ORF">ILUMI_05148</name>
</gene>
<feature type="transmembrane region" description="Helical" evidence="8">
    <location>
        <begin position="6"/>
        <end position="25"/>
    </location>
</feature>
<keyword evidence="7" id="KW-0325">Glycoprotein</keyword>
<dbReference type="Proteomes" id="UP000801492">
    <property type="component" value="Unassembled WGS sequence"/>
</dbReference>
<evidence type="ECO:0000256" key="2">
    <source>
        <dbReference type="ARBA" id="ARBA00010532"/>
    </source>
</evidence>
<dbReference type="PANTHER" id="PTHR11923:SF93">
    <property type="entry name" value="GH07959P-RELATED"/>
    <property type="match status" value="1"/>
</dbReference>
<keyword evidence="10" id="KW-1185">Reference proteome</keyword>
<evidence type="ECO:0000256" key="1">
    <source>
        <dbReference type="ARBA" id="ARBA00004236"/>
    </source>
</evidence>